<gene>
    <name evidence="2" type="ORF">DSTB1V02_LOCUS2511</name>
</gene>
<keyword evidence="3" id="KW-1185">Reference proteome</keyword>
<proteinExistence type="predicted"/>
<name>A0A7R8XA67_9CRUS</name>
<evidence type="ECO:0000313" key="2">
    <source>
        <dbReference type="EMBL" id="CAD7242549.1"/>
    </source>
</evidence>
<accession>A0A7R8XA67</accession>
<feature type="transmembrane region" description="Helical" evidence="1">
    <location>
        <begin position="12"/>
        <end position="33"/>
    </location>
</feature>
<dbReference type="Proteomes" id="UP000677054">
    <property type="component" value="Unassembled WGS sequence"/>
</dbReference>
<keyword evidence="1" id="KW-0812">Transmembrane</keyword>
<keyword evidence="1" id="KW-0472">Membrane</keyword>
<dbReference type="EMBL" id="CAJPEV010000285">
    <property type="protein sequence ID" value="CAG0883426.1"/>
    <property type="molecule type" value="Genomic_DNA"/>
</dbReference>
<sequence length="96" mass="10925">MMVVAAFPMRSVDLVHNVAASFIFYPGIAYMVIHSHVTKPELGDVSALMEWILVVFLALYILTFVDEFSRIRLDLSAAFVSEEFEEERRPLISSDL</sequence>
<evidence type="ECO:0000256" key="1">
    <source>
        <dbReference type="SAM" id="Phobius"/>
    </source>
</evidence>
<dbReference type="AlphaFoldDB" id="A0A7R8XA67"/>
<reference evidence="2" key="1">
    <citation type="submission" date="2020-11" db="EMBL/GenBank/DDBJ databases">
        <authorList>
            <person name="Tran Van P."/>
        </authorList>
    </citation>
    <scope>NUCLEOTIDE SEQUENCE</scope>
</reference>
<organism evidence="2">
    <name type="scientific">Darwinula stevensoni</name>
    <dbReference type="NCBI Taxonomy" id="69355"/>
    <lineage>
        <taxon>Eukaryota</taxon>
        <taxon>Metazoa</taxon>
        <taxon>Ecdysozoa</taxon>
        <taxon>Arthropoda</taxon>
        <taxon>Crustacea</taxon>
        <taxon>Oligostraca</taxon>
        <taxon>Ostracoda</taxon>
        <taxon>Podocopa</taxon>
        <taxon>Podocopida</taxon>
        <taxon>Darwinulocopina</taxon>
        <taxon>Darwinuloidea</taxon>
        <taxon>Darwinulidae</taxon>
        <taxon>Darwinula</taxon>
    </lineage>
</organism>
<feature type="transmembrane region" description="Helical" evidence="1">
    <location>
        <begin position="45"/>
        <end position="65"/>
    </location>
</feature>
<evidence type="ECO:0000313" key="3">
    <source>
        <dbReference type="Proteomes" id="UP000677054"/>
    </source>
</evidence>
<dbReference type="EMBL" id="LR899802">
    <property type="protein sequence ID" value="CAD7242549.1"/>
    <property type="molecule type" value="Genomic_DNA"/>
</dbReference>
<protein>
    <submittedName>
        <fullName evidence="2">Uncharacterized protein</fullName>
    </submittedName>
</protein>
<keyword evidence="1" id="KW-1133">Transmembrane helix</keyword>